<name>A0A1N6IBW5_9MICO</name>
<keyword evidence="3" id="KW-1185">Reference proteome</keyword>
<keyword evidence="1" id="KW-0472">Membrane</keyword>
<keyword evidence="1" id="KW-0812">Transmembrane</keyword>
<proteinExistence type="predicted"/>
<evidence type="ECO:0000256" key="1">
    <source>
        <dbReference type="SAM" id="Phobius"/>
    </source>
</evidence>
<evidence type="ECO:0000313" key="2">
    <source>
        <dbReference type="EMBL" id="SIO29471.1"/>
    </source>
</evidence>
<keyword evidence="1" id="KW-1133">Transmembrane helix</keyword>
<sequence>MTLVTLTVLLIAGIIQVCIAPAVILARRPIAEWLADNIPPLDVTWFHVRGGLYMALGGVAGAISGALFIVMAASALAQT</sequence>
<dbReference type="STRING" id="232089.SAMN05443544_3878"/>
<dbReference type="EMBL" id="FSRJ01000006">
    <property type="protein sequence ID" value="SIO29471.1"/>
    <property type="molecule type" value="Genomic_DNA"/>
</dbReference>
<protein>
    <submittedName>
        <fullName evidence="2">Uncharacterized protein</fullName>
    </submittedName>
</protein>
<gene>
    <name evidence="2" type="ORF">SAMN05443544_3878</name>
</gene>
<dbReference type="AlphaFoldDB" id="A0A1N6IBW5"/>
<evidence type="ECO:0000313" key="3">
    <source>
        <dbReference type="Proteomes" id="UP000184699"/>
    </source>
</evidence>
<accession>A0A1N6IBW5</accession>
<dbReference type="Proteomes" id="UP000184699">
    <property type="component" value="Unassembled WGS sequence"/>
</dbReference>
<feature type="transmembrane region" description="Helical" evidence="1">
    <location>
        <begin position="50"/>
        <end position="77"/>
    </location>
</feature>
<reference evidence="3" key="1">
    <citation type="submission" date="2016-11" db="EMBL/GenBank/DDBJ databases">
        <authorList>
            <person name="Varghese N."/>
            <person name="Submissions S."/>
        </authorList>
    </citation>
    <scope>NUCLEOTIDE SEQUENCE [LARGE SCALE GENOMIC DNA]</scope>
    <source>
        <strain evidence="3">DSM 8595</strain>
    </source>
</reference>
<organism evidence="2 3">
    <name type="scientific">Agromyces cerinus subsp. cerinus</name>
    <dbReference type="NCBI Taxonomy" id="232089"/>
    <lineage>
        <taxon>Bacteria</taxon>
        <taxon>Bacillati</taxon>
        <taxon>Actinomycetota</taxon>
        <taxon>Actinomycetes</taxon>
        <taxon>Micrococcales</taxon>
        <taxon>Microbacteriaceae</taxon>
        <taxon>Agromyces</taxon>
    </lineage>
</organism>